<keyword evidence="3" id="KW-1185">Reference proteome</keyword>
<dbReference type="SUPFAM" id="SSF55729">
    <property type="entry name" value="Acyl-CoA N-acyltransferases (Nat)"/>
    <property type="match status" value="2"/>
</dbReference>
<dbReference type="InterPro" id="IPR000182">
    <property type="entry name" value="GNAT_dom"/>
</dbReference>
<evidence type="ECO:0000313" key="3">
    <source>
        <dbReference type="Proteomes" id="UP001500221"/>
    </source>
</evidence>
<organism evidence="2 3">
    <name type="scientific">Nocardioides marinquilinus</name>
    <dbReference type="NCBI Taxonomy" id="1210400"/>
    <lineage>
        <taxon>Bacteria</taxon>
        <taxon>Bacillati</taxon>
        <taxon>Actinomycetota</taxon>
        <taxon>Actinomycetes</taxon>
        <taxon>Propionibacteriales</taxon>
        <taxon>Nocardioidaceae</taxon>
        <taxon>Nocardioides</taxon>
    </lineage>
</organism>
<protein>
    <submittedName>
        <fullName evidence="2">GNAT family N-acetyltransferase</fullName>
    </submittedName>
</protein>
<accession>A0ABP9PGI7</accession>
<name>A0ABP9PGI7_9ACTN</name>
<dbReference type="PROSITE" id="PS51186">
    <property type="entry name" value="GNAT"/>
    <property type="match status" value="1"/>
</dbReference>
<dbReference type="InterPro" id="IPR016181">
    <property type="entry name" value="Acyl_CoA_acyltransferase"/>
</dbReference>
<evidence type="ECO:0000313" key="2">
    <source>
        <dbReference type="EMBL" id="GAA5146224.1"/>
    </source>
</evidence>
<dbReference type="CDD" id="cd04301">
    <property type="entry name" value="NAT_SF"/>
    <property type="match status" value="1"/>
</dbReference>
<reference evidence="3" key="1">
    <citation type="journal article" date="2019" name="Int. J. Syst. Evol. Microbiol.">
        <title>The Global Catalogue of Microorganisms (GCM) 10K type strain sequencing project: providing services to taxonomists for standard genome sequencing and annotation.</title>
        <authorList>
            <consortium name="The Broad Institute Genomics Platform"/>
            <consortium name="The Broad Institute Genome Sequencing Center for Infectious Disease"/>
            <person name="Wu L."/>
            <person name="Ma J."/>
        </authorList>
    </citation>
    <scope>NUCLEOTIDE SEQUENCE [LARGE SCALE GENOMIC DNA]</scope>
    <source>
        <strain evidence="3">JCM 18459</strain>
    </source>
</reference>
<dbReference type="EMBL" id="BAABKG010000002">
    <property type="protein sequence ID" value="GAA5146224.1"/>
    <property type="molecule type" value="Genomic_DNA"/>
</dbReference>
<sequence>MTGTDLHVHELDVHDDETFAAWHGAYAAALDAAVGEAAMTWTLPELQVQMREPTRDLERHGFVGRVGGPDGEVVAAGFAGFPQLDNLESAYLETSVHPDHQGRGHGTALAIHVEEFAVAAGRRLLTCEVRWRGDQGSDGEGSPGAALARSRGFKLGLTDVQRRLDGRIPDDVLDALAAEAAPHHTAYRLDAFTGPMKDEYAESWLALANTLMVEAPTGDIEREAERTDLATLREQEENVAKQGRTLFSTVALDETGEVVAYTTIAHGVHDVSGAFQWGTQVHRDHRGHRLGLAVKVANHRLFQAERPDVERVSTYNAESNVHMIAVNERLGFQPVSRMGEFQKRVPLRG</sequence>
<gene>
    <name evidence="2" type="ORF">GCM10023340_16830</name>
</gene>
<dbReference type="RefSeq" id="WP_345456900.1">
    <property type="nucleotide sequence ID" value="NZ_BAABKG010000002.1"/>
</dbReference>
<evidence type="ECO:0000259" key="1">
    <source>
        <dbReference type="PROSITE" id="PS51186"/>
    </source>
</evidence>
<dbReference type="Proteomes" id="UP001500221">
    <property type="component" value="Unassembled WGS sequence"/>
</dbReference>
<comment type="caution">
    <text evidence="2">The sequence shown here is derived from an EMBL/GenBank/DDBJ whole genome shotgun (WGS) entry which is preliminary data.</text>
</comment>
<feature type="domain" description="N-acetyltransferase" evidence="1">
    <location>
        <begin position="6"/>
        <end position="179"/>
    </location>
</feature>
<proteinExistence type="predicted"/>
<dbReference type="Gene3D" id="3.40.630.30">
    <property type="match status" value="1"/>
</dbReference>
<dbReference type="Pfam" id="PF00583">
    <property type="entry name" value="Acetyltransf_1"/>
    <property type="match status" value="1"/>
</dbReference>